<dbReference type="InterPro" id="IPR006311">
    <property type="entry name" value="TAT_signal"/>
</dbReference>
<dbReference type="PROSITE" id="PS51318">
    <property type="entry name" value="TAT"/>
    <property type="match status" value="1"/>
</dbReference>
<evidence type="ECO:0000313" key="2">
    <source>
        <dbReference type="Proteomes" id="UP001596442"/>
    </source>
</evidence>
<name>A0ABD5SA19_9EURY</name>
<comment type="caution">
    <text evidence="1">The sequence shown here is derived from an EMBL/GenBank/DDBJ whole genome shotgun (WGS) entry which is preliminary data.</text>
</comment>
<protein>
    <recommendedName>
        <fullName evidence="3">Twin-arginine translocation signal domain-containing protein</fullName>
    </recommendedName>
</protein>
<reference evidence="1 2" key="1">
    <citation type="journal article" date="2019" name="Int. J. Syst. Evol. Microbiol.">
        <title>The Global Catalogue of Microorganisms (GCM) 10K type strain sequencing project: providing services to taxonomists for standard genome sequencing and annotation.</title>
        <authorList>
            <consortium name="The Broad Institute Genomics Platform"/>
            <consortium name="The Broad Institute Genome Sequencing Center for Infectious Disease"/>
            <person name="Wu L."/>
            <person name="Ma J."/>
        </authorList>
    </citation>
    <scope>NUCLEOTIDE SEQUENCE [LARGE SCALE GENOMIC DNA]</scope>
    <source>
        <strain evidence="1 2">CGMCC 1.3239</strain>
    </source>
</reference>
<sequence length="273" mass="28726">MNGNRSTNGRRFMDGRRSTNRRRFLGSVVGVGALGAAGCLASASPSPPIVPEDALDDGGWELDETVQEEAFSETYAGQELTATATTELYTNVALREELAEKTLGEVADAPAVFFASRVTFDPDLTNLPGGVGRDQVVDEVEANARSTLEDRMAANGVEGTDTVAEGELTVDTGETARRTDLAGTLPFAPIAVPVTDDRTVELDTDAVPVAGRLGVWHAGESVLVGGGAFPSENVAEHFEEELSSAISVSIDVDLGLEPDAYETALLDLVRALE</sequence>
<dbReference type="Pfam" id="PF20127">
    <property type="entry name" value="DUF6517"/>
    <property type="match status" value="1"/>
</dbReference>
<evidence type="ECO:0000313" key="1">
    <source>
        <dbReference type="EMBL" id="MFC6753328.1"/>
    </source>
</evidence>
<evidence type="ECO:0008006" key="3">
    <source>
        <dbReference type="Google" id="ProtNLM"/>
    </source>
</evidence>
<gene>
    <name evidence="1" type="ORF">ACFQEU_07585</name>
</gene>
<accession>A0ABD5SA19</accession>
<keyword evidence="2" id="KW-1185">Reference proteome</keyword>
<dbReference type="Proteomes" id="UP001596442">
    <property type="component" value="Unassembled WGS sequence"/>
</dbReference>
<dbReference type="RefSeq" id="WP_379780846.1">
    <property type="nucleotide sequence ID" value="NZ_JBHSWW010000085.1"/>
</dbReference>
<organism evidence="1 2">
    <name type="scientific">Halorubrum tibetense</name>
    <dbReference type="NCBI Taxonomy" id="175631"/>
    <lineage>
        <taxon>Archaea</taxon>
        <taxon>Methanobacteriati</taxon>
        <taxon>Methanobacteriota</taxon>
        <taxon>Stenosarchaea group</taxon>
        <taxon>Halobacteria</taxon>
        <taxon>Halobacteriales</taxon>
        <taxon>Haloferacaceae</taxon>
        <taxon>Halorubrum</taxon>
    </lineage>
</organism>
<dbReference type="InterPro" id="IPR045396">
    <property type="entry name" value="DUF6517"/>
</dbReference>
<proteinExistence type="predicted"/>
<dbReference type="AlphaFoldDB" id="A0ABD5SA19"/>
<dbReference type="EMBL" id="JBHSWW010000085">
    <property type="protein sequence ID" value="MFC6753328.1"/>
    <property type="molecule type" value="Genomic_DNA"/>
</dbReference>